<feature type="compositionally biased region" description="Basic residues" evidence="1">
    <location>
        <begin position="20"/>
        <end position="41"/>
    </location>
</feature>
<dbReference type="OrthoDB" id="10437169at2759"/>
<evidence type="ECO:0000313" key="3">
    <source>
        <dbReference type="Proteomes" id="UP000614601"/>
    </source>
</evidence>
<accession>A0A811KWR1</accession>
<feature type="compositionally biased region" description="Basic and acidic residues" evidence="1">
    <location>
        <begin position="78"/>
        <end position="97"/>
    </location>
</feature>
<name>A0A811KWR1_9BILA</name>
<dbReference type="EMBL" id="CAJFCW020000004">
    <property type="protein sequence ID" value="CAG9112442.1"/>
    <property type="molecule type" value="Genomic_DNA"/>
</dbReference>
<evidence type="ECO:0000256" key="1">
    <source>
        <dbReference type="SAM" id="MobiDB-lite"/>
    </source>
</evidence>
<organism evidence="2 3">
    <name type="scientific">Bursaphelenchus okinawaensis</name>
    <dbReference type="NCBI Taxonomy" id="465554"/>
    <lineage>
        <taxon>Eukaryota</taxon>
        <taxon>Metazoa</taxon>
        <taxon>Ecdysozoa</taxon>
        <taxon>Nematoda</taxon>
        <taxon>Chromadorea</taxon>
        <taxon>Rhabditida</taxon>
        <taxon>Tylenchina</taxon>
        <taxon>Tylenchomorpha</taxon>
        <taxon>Aphelenchoidea</taxon>
        <taxon>Aphelenchoididae</taxon>
        <taxon>Bursaphelenchus</taxon>
    </lineage>
</organism>
<dbReference type="Proteomes" id="UP000783686">
    <property type="component" value="Unassembled WGS sequence"/>
</dbReference>
<keyword evidence="3" id="KW-1185">Reference proteome</keyword>
<dbReference type="Proteomes" id="UP000614601">
    <property type="component" value="Unassembled WGS sequence"/>
</dbReference>
<dbReference type="AlphaFoldDB" id="A0A811KWR1"/>
<evidence type="ECO:0000313" key="2">
    <source>
        <dbReference type="EMBL" id="CAD5219324.1"/>
    </source>
</evidence>
<feature type="region of interest" description="Disordered" evidence="1">
    <location>
        <begin position="78"/>
        <end position="107"/>
    </location>
</feature>
<sequence length="107" mass="12149">MCFGKSGILVDSEDEASEKKSRKGKVKSKSRKKVGTPHKTHSLLEQVPTQKLPGKALEIKVKEVDEDDTLHGFEHSMSERLFEADPEKETSEQERRMIMGRPPKSKE</sequence>
<proteinExistence type="predicted"/>
<feature type="region of interest" description="Disordered" evidence="1">
    <location>
        <begin position="1"/>
        <end position="49"/>
    </location>
</feature>
<reference evidence="2" key="1">
    <citation type="submission" date="2020-09" db="EMBL/GenBank/DDBJ databases">
        <authorList>
            <person name="Kikuchi T."/>
        </authorList>
    </citation>
    <scope>NUCLEOTIDE SEQUENCE</scope>
    <source>
        <strain evidence="2">SH1</strain>
    </source>
</reference>
<protein>
    <submittedName>
        <fullName evidence="2">Uncharacterized protein</fullName>
    </submittedName>
</protein>
<comment type="caution">
    <text evidence="2">The sequence shown here is derived from an EMBL/GenBank/DDBJ whole genome shotgun (WGS) entry which is preliminary data.</text>
</comment>
<dbReference type="EMBL" id="CAJFDH010000004">
    <property type="protein sequence ID" value="CAD5219324.1"/>
    <property type="molecule type" value="Genomic_DNA"/>
</dbReference>
<gene>
    <name evidence="2" type="ORF">BOKJ2_LOCUS8387</name>
</gene>